<dbReference type="InterPro" id="IPR000515">
    <property type="entry name" value="MetI-like"/>
</dbReference>
<name>A0A2M9BD01_9MICO</name>
<feature type="transmembrane region" description="Helical" evidence="7">
    <location>
        <begin position="217"/>
        <end position="237"/>
    </location>
</feature>
<dbReference type="PROSITE" id="PS50928">
    <property type="entry name" value="ABC_TM1"/>
    <property type="match status" value="1"/>
</dbReference>
<feature type="transmembrane region" description="Helical" evidence="7">
    <location>
        <begin position="12"/>
        <end position="35"/>
    </location>
</feature>
<evidence type="ECO:0000256" key="7">
    <source>
        <dbReference type="RuleBase" id="RU363032"/>
    </source>
</evidence>
<comment type="similarity">
    <text evidence="7">Belongs to the binding-protein-dependent transport system permease family.</text>
</comment>
<accession>A0A2M9BD01</accession>
<keyword evidence="2 7" id="KW-0813">Transport</keyword>
<dbReference type="GO" id="GO:0055085">
    <property type="term" value="P:transmembrane transport"/>
    <property type="evidence" value="ECO:0007669"/>
    <property type="project" value="InterPro"/>
</dbReference>
<keyword evidence="6 7" id="KW-0472">Membrane</keyword>
<dbReference type="Pfam" id="PF00528">
    <property type="entry name" value="BPD_transp_1"/>
    <property type="match status" value="1"/>
</dbReference>
<comment type="caution">
    <text evidence="9">The sequence shown here is derived from an EMBL/GenBank/DDBJ whole genome shotgun (WGS) entry which is preliminary data.</text>
</comment>
<gene>
    <name evidence="9" type="ORF">CLV54_3136</name>
</gene>
<keyword evidence="3" id="KW-1003">Cell membrane</keyword>
<evidence type="ECO:0000256" key="1">
    <source>
        <dbReference type="ARBA" id="ARBA00004651"/>
    </source>
</evidence>
<dbReference type="PANTHER" id="PTHR43227:SF8">
    <property type="entry name" value="DIACETYLCHITOBIOSE UPTAKE SYSTEM PERMEASE PROTEIN DASB"/>
    <property type="match status" value="1"/>
</dbReference>
<dbReference type="Gene3D" id="1.10.3720.10">
    <property type="entry name" value="MetI-like"/>
    <property type="match status" value="1"/>
</dbReference>
<evidence type="ECO:0000256" key="3">
    <source>
        <dbReference type="ARBA" id="ARBA00022475"/>
    </source>
</evidence>
<keyword evidence="5 7" id="KW-1133">Transmembrane helix</keyword>
<evidence type="ECO:0000313" key="9">
    <source>
        <dbReference type="EMBL" id="PJJ55784.1"/>
    </source>
</evidence>
<reference evidence="9 10" key="1">
    <citation type="submission" date="2017-11" db="EMBL/GenBank/DDBJ databases">
        <title>Genomic Encyclopedia of Archaeal and Bacterial Type Strains, Phase II (KMG-II): From Individual Species to Whole Genera.</title>
        <authorList>
            <person name="Goeker M."/>
        </authorList>
    </citation>
    <scope>NUCLEOTIDE SEQUENCE [LARGE SCALE GENOMIC DNA]</scope>
    <source>
        <strain evidence="9 10">DSM 25625</strain>
    </source>
</reference>
<keyword evidence="4 7" id="KW-0812">Transmembrane</keyword>
<evidence type="ECO:0000313" key="10">
    <source>
        <dbReference type="Proteomes" id="UP000230161"/>
    </source>
</evidence>
<dbReference type="Proteomes" id="UP000230161">
    <property type="component" value="Unassembled WGS sequence"/>
</dbReference>
<protein>
    <submittedName>
        <fullName evidence="9">Multiple sugar transport system permease protein</fullName>
    </submittedName>
</protein>
<feature type="transmembrane region" description="Helical" evidence="7">
    <location>
        <begin position="81"/>
        <end position="104"/>
    </location>
</feature>
<comment type="subcellular location">
    <subcellularLocation>
        <location evidence="1 7">Cell membrane</location>
        <topology evidence="1 7">Multi-pass membrane protein</topology>
    </subcellularLocation>
</comment>
<proteinExistence type="inferred from homology"/>
<feature type="transmembrane region" description="Helical" evidence="7">
    <location>
        <begin position="158"/>
        <end position="185"/>
    </location>
</feature>
<dbReference type="AlphaFoldDB" id="A0A2M9BD01"/>
<dbReference type="InterPro" id="IPR050809">
    <property type="entry name" value="UgpAE/MalFG_permease"/>
</dbReference>
<dbReference type="PANTHER" id="PTHR43227">
    <property type="entry name" value="BLL4140 PROTEIN"/>
    <property type="match status" value="1"/>
</dbReference>
<dbReference type="InterPro" id="IPR035906">
    <property type="entry name" value="MetI-like_sf"/>
</dbReference>
<dbReference type="CDD" id="cd06261">
    <property type="entry name" value="TM_PBP2"/>
    <property type="match status" value="1"/>
</dbReference>
<sequence>MSNRTRGNGGGRTAYVLLAPALLLLAAFMLIPIGYSLWLSFRANTAAGGGLLGARKEQFVGLDNYVAALTDPVFWEGMGRMVLYGVIVVGVMFVLAVLFALLLDYAKTRLRSVWRILIFLPYAVPGIIASLMWGFIYLPDVSPIHQVFEALGLPGPDFLGSGAVLFSTANIAIWGGTGFNMIILYTALRSIPSEIYEAARIDGASELRIALRIKLPLIAPALVLTMIFALIATIQVYNEPTALSSISHAITNSWMPMMKIYTDAFVLNNTYLAAAESVLIALLTFGVSMGVMRVTRRQRGDD</sequence>
<feature type="transmembrane region" description="Helical" evidence="7">
    <location>
        <begin position="271"/>
        <end position="292"/>
    </location>
</feature>
<dbReference type="SUPFAM" id="SSF161098">
    <property type="entry name" value="MetI-like"/>
    <property type="match status" value="1"/>
</dbReference>
<keyword evidence="10" id="KW-1185">Reference proteome</keyword>
<dbReference type="EMBL" id="PGFB01000005">
    <property type="protein sequence ID" value="PJJ55784.1"/>
    <property type="molecule type" value="Genomic_DNA"/>
</dbReference>
<feature type="transmembrane region" description="Helical" evidence="7">
    <location>
        <begin position="116"/>
        <end position="138"/>
    </location>
</feature>
<evidence type="ECO:0000256" key="6">
    <source>
        <dbReference type="ARBA" id="ARBA00023136"/>
    </source>
</evidence>
<dbReference type="GO" id="GO:0005886">
    <property type="term" value="C:plasma membrane"/>
    <property type="evidence" value="ECO:0007669"/>
    <property type="project" value="UniProtKB-SubCell"/>
</dbReference>
<evidence type="ECO:0000256" key="2">
    <source>
        <dbReference type="ARBA" id="ARBA00022448"/>
    </source>
</evidence>
<organism evidence="9 10">
    <name type="scientific">Compostimonas suwonensis</name>
    <dbReference type="NCBI Taxonomy" id="1048394"/>
    <lineage>
        <taxon>Bacteria</taxon>
        <taxon>Bacillati</taxon>
        <taxon>Actinomycetota</taxon>
        <taxon>Actinomycetes</taxon>
        <taxon>Micrococcales</taxon>
        <taxon>Microbacteriaceae</taxon>
        <taxon>Compostimonas</taxon>
    </lineage>
</organism>
<evidence type="ECO:0000256" key="4">
    <source>
        <dbReference type="ARBA" id="ARBA00022692"/>
    </source>
</evidence>
<feature type="domain" description="ABC transmembrane type-1" evidence="8">
    <location>
        <begin position="78"/>
        <end position="291"/>
    </location>
</feature>
<evidence type="ECO:0000259" key="8">
    <source>
        <dbReference type="PROSITE" id="PS50928"/>
    </source>
</evidence>
<keyword evidence="9" id="KW-0762">Sugar transport</keyword>
<evidence type="ECO:0000256" key="5">
    <source>
        <dbReference type="ARBA" id="ARBA00022989"/>
    </source>
</evidence>